<dbReference type="Gene3D" id="2.20.180.10">
    <property type="entry name" value="putative fmn-dependent nitroreductase like domains"/>
    <property type="match status" value="1"/>
</dbReference>
<feature type="domain" description="Nitroreductase" evidence="3">
    <location>
        <begin position="100"/>
        <end position="150"/>
    </location>
</feature>
<dbReference type="EMBL" id="JADINB010000034">
    <property type="protein sequence ID" value="MBO8428582.1"/>
    <property type="molecule type" value="Genomic_DNA"/>
</dbReference>
<feature type="domain" description="Nitroreductase" evidence="3">
    <location>
        <begin position="8"/>
        <end position="64"/>
    </location>
</feature>
<comment type="caution">
    <text evidence="4">The sequence shown here is derived from an EMBL/GenBank/DDBJ whole genome shotgun (WGS) entry which is preliminary data.</text>
</comment>
<reference evidence="4" key="2">
    <citation type="journal article" date="2021" name="PeerJ">
        <title>Extensive microbial diversity within the chicken gut microbiome revealed by metagenomics and culture.</title>
        <authorList>
            <person name="Gilroy R."/>
            <person name="Ravi A."/>
            <person name="Getino M."/>
            <person name="Pursley I."/>
            <person name="Horton D.L."/>
            <person name="Alikhan N.F."/>
            <person name="Baker D."/>
            <person name="Gharbi K."/>
            <person name="Hall N."/>
            <person name="Watson M."/>
            <person name="Adriaenssens E.M."/>
            <person name="Foster-Nyarko E."/>
            <person name="Jarju S."/>
            <person name="Secka A."/>
            <person name="Antonio M."/>
            <person name="Oren A."/>
            <person name="Chaudhuri R.R."/>
            <person name="La Ragione R."/>
            <person name="Hildebrand F."/>
            <person name="Pallen M.J."/>
        </authorList>
    </citation>
    <scope>NUCLEOTIDE SEQUENCE</scope>
    <source>
        <strain evidence="4">15467</strain>
    </source>
</reference>
<evidence type="ECO:0000256" key="1">
    <source>
        <dbReference type="ARBA" id="ARBA00007118"/>
    </source>
</evidence>
<dbReference type="GO" id="GO:0016491">
    <property type="term" value="F:oxidoreductase activity"/>
    <property type="evidence" value="ECO:0007669"/>
    <property type="project" value="UniProtKB-KW"/>
</dbReference>
<dbReference type="SUPFAM" id="SSF55469">
    <property type="entry name" value="FMN-dependent nitroreductase-like"/>
    <property type="match status" value="1"/>
</dbReference>
<name>A0A9D9DIX0_9BACT</name>
<dbReference type="Pfam" id="PF00881">
    <property type="entry name" value="Nitroreductase"/>
    <property type="match status" value="2"/>
</dbReference>
<dbReference type="PANTHER" id="PTHR43673:SF10">
    <property type="entry name" value="NADH DEHYDROGENASE_NAD(P)H NITROREDUCTASE XCC3605-RELATED"/>
    <property type="match status" value="1"/>
</dbReference>
<accession>A0A9D9DIX0</accession>
<organism evidence="4 5">
    <name type="scientific">Candidatus Egerieousia excrementavium</name>
    <dbReference type="NCBI Taxonomy" id="2840778"/>
    <lineage>
        <taxon>Bacteria</taxon>
        <taxon>Pseudomonadati</taxon>
        <taxon>Bacteroidota</taxon>
        <taxon>Bacteroidia</taxon>
        <taxon>Bacteroidales</taxon>
        <taxon>Candidatus Egerieousia</taxon>
    </lineage>
</organism>
<dbReference type="AlphaFoldDB" id="A0A9D9DIX0"/>
<evidence type="ECO:0000313" key="4">
    <source>
        <dbReference type="EMBL" id="MBO8428582.1"/>
    </source>
</evidence>
<dbReference type="InterPro" id="IPR023312">
    <property type="entry name" value="Put_nitroreductase_C_bac"/>
</dbReference>
<evidence type="ECO:0000256" key="2">
    <source>
        <dbReference type="ARBA" id="ARBA00023002"/>
    </source>
</evidence>
<comment type="similarity">
    <text evidence="1">Belongs to the nitroreductase family.</text>
</comment>
<evidence type="ECO:0000259" key="3">
    <source>
        <dbReference type="Pfam" id="PF00881"/>
    </source>
</evidence>
<sequence length="192" mass="21821">MNFLELVRKNRSYRRFYQERPVPVSDLELMVEAARLTPSSRNIQPLKYIICNDREVNAKIFETLAWAGYLTDWDGPAEGERPAAYIVQLLDMAISSTPSCDHGIAVQTLLLESVELGYGGCIIASVKHELLSKILSIEPQYKILHVIALGVPKEEVVIESVVDGQYKYWRDSAQRHHVPKRSLDEIILKNIS</sequence>
<reference evidence="4" key="1">
    <citation type="submission" date="2020-10" db="EMBL/GenBank/DDBJ databases">
        <authorList>
            <person name="Gilroy R."/>
        </authorList>
    </citation>
    <scope>NUCLEOTIDE SEQUENCE</scope>
    <source>
        <strain evidence="4">15467</strain>
    </source>
</reference>
<dbReference type="Gene3D" id="3.40.109.10">
    <property type="entry name" value="NADH Oxidase"/>
    <property type="match status" value="1"/>
</dbReference>
<dbReference type="InterPro" id="IPR029479">
    <property type="entry name" value="Nitroreductase"/>
</dbReference>
<proteinExistence type="inferred from homology"/>
<dbReference type="InterPro" id="IPR000415">
    <property type="entry name" value="Nitroreductase-like"/>
</dbReference>
<gene>
    <name evidence="4" type="ORF">IAC68_01425</name>
</gene>
<dbReference type="Proteomes" id="UP000823635">
    <property type="component" value="Unassembled WGS sequence"/>
</dbReference>
<protein>
    <submittedName>
        <fullName evidence="4">Nitroreductase family protein</fullName>
    </submittedName>
</protein>
<dbReference type="PANTHER" id="PTHR43673">
    <property type="entry name" value="NAD(P)H NITROREDUCTASE YDGI-RELATED"/>
    <property type="match status" value="1"/>
</dbReference>
<evidence type="ECO:0000313" key="5">
    <source>
        <dbReference type="Proteomes" id="UP000823635"/>
    </source>
</evidence>
<keyword evidence="2" id="KW-0560">Oxidoreductase</keyword>